<organism evidence="1 2">
    <name type="scientific">Streptomyces cylindrosporus</name>
    <dbReference type="NCBI Taxonomy" id="2927583"/>
    <lineage>
        <taxon>Bacteria</taxon>
        <taxon>Bacillati</taxon>
        <taxon>Actinomycetota</taxon>
        <taxon>Actinomycetes</taxon>
        <taxon>Kitasatosporales</taxon>
        <taxon>Streptomycetaceae</taxon>
        <taxon>Streptomyces</taxon>
    </lineage>
</organism>
<gene>
    <name evidence="1" type="ORF">MQP27_41005</name>
</gene>
<name>A0ABS9YJP1_9ACTN</name>
<dbReference type="EMBL" id="JALDAY010000015">
    <property type="protein sequence ID" value="MCI3277467.1"/>
    <property type="molecule type" value="Genomic_DNA"/>
</dbReference>
<reference evidence="1" key="1">
    <citation type="submission" date="2022-03" db="EMBL/GenBank/DDBJ databases">
        <title>Streptomyces 7R015 and 7R016 isolated from Barleria lupulina in Thailand.</title>
        <authorList>
            <person name="Kanchanasin P."/>
            <person name="Phongsopitanun W."/>
            <person name="Tanasupawat S."/>
        </authorList>
    </citation>
    <scope>NUCLEOTIDE SEQUENCE</scope>
    <source>
        <strain evidence="1">7R015</strain>
    </source>
</reference>
<dbReference type="RefSeq" id="WP_242775198.1">
    <property type="nucleotide sequence ID" value="NZ_JALDAY010000015.1"/>
</dbReference>
<evidence type="ECO:0000313" key="2">
    <source>
        <dbReference type="Proteomes" id="UP001165269"/>
    </source>
</evidence>
<protein>
    <submittedName>
        <fullName evidence="1">Uncharacterized protein</fullName>
    </submittedName>
</protein>
<accession>A0ABS9YJP1</accession>
<proteinExistence type="predicted"/>
<evidence type="ECO:0000313" key="1">
    <source>
        <dbReference type="EMBL" id="MCI3277467.1"/>
    </source>
</evidence>
<sequence>MTLTDAELDQLIEDIGLKRPDEDLEHGAIEHGTEKGALQHRHREERLCPRCRQAVRDAYDQRRYGRTGYLTEAEWQAQKGSRGDGGEKP</sequence>
<dbReference type="Proteomes" id="UP001165269">
    <property type="component" value="Unassembled WGS sequence"/>
</dbReference>
<comment type="caution">
    <text evidence="1">The sequence shown here is derived from an EMBL/GenBank/DDBJ whole genome shotgun (WGS) entry which is preliminary data.</text>
</comment>
<keyword evidence="2" id="KW-1185">Reference proteome</keyword>